<gene>
    <name evidence="7" type="ORF">BUTYVIB_01933</name>
</gene>
<dbReference type="InterPro" id="IPR015424">
    <property type="entry name" value="PyrdxlP-dep_Trfase"/>
</dbReference>
<dbReference type="PROSITE" id="PS50949">
    <property type="entry name" value="HTH_GNTR"/>
    <property type="match status" value="1"/>
</dbReference>
<dbReference type="InterPro" id="IPR036390">
    <property type="entry name" value="WH_DNA-bd_sf"/>
</dbReference>
<keyword evidence="8" id="KW-1185">Reference proteome</keyword>
<organism evidence="7 8">
    <name type="scientific">Eshraghiella crossota DSM 2876</name>
    <dbReference type="NCBI Taxonomy" id="511680"/>
    <lineage>
        <taxon>Bacteria</taxon>
        <taxon>Bacillati</taxon>
        <taxon>Bacillota</taxon>
        <taxon>Clostridia</taxon>
        <taxon>Lachnospirales</taxon>
        <taxon>Lachnospiraceae</taxon>
        <taxon>Eshraghiella</taxon>
    </lineage>
</organism>
<dbReference type="GO" id="GO:0003677">
    <property type="term" value="F:DNA binding"/>
    <property type="evidence" value="ECO:0007669"/>
    <property type="project" value="UniProtKB-KW"/>
</dbReference>
<dbReference type="eggNOG" id="COG1167">
    <property type="taxonomic scope" value="Bacteria"/>
</dbReference>
<dbReference type="Pfam" id="PF00155">
    <property type="entry name" value="Aminotran_1_2"/>
    <property type="match status" value="1"/>
</dbReference>
<accession>D4S1G3</accession>
<keyword evidence="2" id="KW-0663">Pyridoxal phosphate</keyword>
<feature type="domain" description="HTH gntR-type" evidence="6">
    <location>
        <begin position="27"/>
        <end position="95"/>
    </location>
</feature>
<dbReference type="SUPFAM" id="SSF46785">
    <property type="entry name" value="Winged helix' DNA-binding domain"/>
    <property type="match status" value="1"/>
</dbReference>
<evidence type="ECO:0000259" key="6">
    <source>
        <dbReference type="PROSITE" id="PS50949"/>
    </source>
</evidence>
<dbReference type="STRING" id="45851.BHV86_08690"/>
<evidence type="ECO:0000313" key="7">
    <source>
        <dbReference type="EMBL" id="EFF67902.1"/>
    </source>
</evidence>
<sequence length="483" mass="55600">MLYFKLLKSTERIMKELAVFINQSGGVPVYEQIYEFIKREIRKGNIKTGERLPSTRNMSSYLQVSRSTVLASYEQLLAEGYIEARERKGYYAIEIEKDFADNHENTINNSRDMVYINPYTIDFSPNGIETEHFPVNEWRKISKNIFTDEMKNLFNSGDKRGDDGLREQLAVFLQKSRGVKADKSRIILGAGNENLLMLIKLLLPGNVIFAVENPVYKKSYDILRNFTDNVIPVGLDKDGLSVKELEKSNADVAYLTPSHQYPLGIVMGIKRRVELLNWASRKEDRYIIEDDYDSEFRYKGRPIPSLQSIDSGEKVIYMGTFSKSVTPAIRMSYMVLPKKLMDIYMKKTSYIGNTVSRIDQKYMEIFMKNGGFERHLNRMRTIYKAKHDVMLNELKTWKNINISGENAGVHIILEINNNMTEKELVKRAAEEGVKVYPLSDYYIGGISNRLPGIIIGYSKLCSEKIINGLRILKKVWKIEEAGA</sequence>
<evidence type="ECO:0000256" key="3">
    <source>
        <dbReference type="ARBA" id="ARBA00023015"/>
    </source>
</evidence>
<dbReference type="HOGENOM" id="CLU_017584_0_1_9"/>
<evidence type="ECO:0000256" key="5">
    <source>
        <dbReference type="ARBA" id="ARBA00023163"/>
    </source>
</evidence>
<evidence type="ECO:0000313" key="8">
    <source>
        <dbReference type="Proteomes" id="UP000006238"/>
    </source>
</evidence>
<protein>
    <submittedName>
        <fullName evidence="7">Transcriptional regulator, GntR family</fullName>
    </submittedName>
</protein>
<dbReference type="InterPro" id="IPR015421">
    <property type="entry name" value="PyrdxlP-dep_Trfase_major"/>
</dbReference>
<keyword evidence="4" id="KW-0238">DNA-binding</keyword>
<dbReference type="SUPFAM" id="SSF53383">
    <property type="entry name" value="PLP-dependent transferases"/>
    <property type="match status" value="1"/>
</dbReference>
<dbReference type="AlphaFoldDB" id="D4S1G3"/>
<dbReference type="Gene3D" id="1.10.10.10">
    <property type="entry name" value="Winged helix-like DNA-binding domain superfamily/Winged helix DNA-binding domain"/>
    <property type="match status" value="1"/>
</dbReference>
<dbReference type="InterPro" id="IPR036388">
    <property type="entry name" value="WH-like_DNA-bd_sf"/>
</dbReference>
<proteinExistence type="inferred from homology"/>
<keyword evidence="5" id="KW-0804">Transcription</keyword>
<dbReference type="InterPro" id="IPR000524">
    <property type="entry name" value="Tscrpt_reg_HTH_GntR"/>
</dbReference>
<evidence type="ECO:0000256" key="2">
    <source>
        <dbReference type="ARBA" id="ARBA00022898"/>
    </source>
</evidence>
<dbReference type="Pfam" id="PF00392">
    <property type="entry name" value="GntR"/>
    <property type="match status" value="1"/>
</dbReference>
<dbReference type="EMBL" id="ABWN01000034">
    <property type="protein sequence ID" value="EFF67902.1"/>
    <property type="molecule type" value="Genomic_DNA"/>
</dbReference>
<dbReference type="InterPro" id="IPR004839">
    <property type="entry name" value="Aminotransferase_I/II_large"/>
</dbReference>
<dbReference type="GO" id="GO:0030170">
    <property type="term" value="F:pyridoxal phosphate binding"/>
    <property type="evidence" value="ECO:0007669"/>
    <property type="project" value="InterPro"/>
</dbReference>
<dbReference type="GO" id="GO:0003700">
    <property type="term" value="F:DNA-binding transcription factor activity"/>
    <property type="evidence" value="ECO:0007669"/>
    <property type="project" value="InterPro"/>
</dbReference>
<comment type="similarity">
    <text evidence="1">In the C-terminal section; belongs to the class-I pyridoxal-phosphate-dependent aminotransferase family.</text>
</comment>
<dbReference type="Proteomes" id="UP000006238">
    <property type="component" value="Unassembled WGS sequence"/>
</dbReference>
<dbReference type="PANTHER" id="PTHR46577:SF1">
    <property type="entry name" value="HTH-TYPE TRANSCRIPTIONAL REGULATORY PROTEIN GABR"/>
    <property type="match status" value="1"/>
</dbReference>
<evidence type="ECO:0000256" key="1">
    <source>
        <dbReference type="ARBA" id="ARBA00005384"/>
    </source>
</evidence>
<comment type="caution">
    <text evidence="7">The sequence shown here is derived from an EMBL/GenBank/DDBJ whole genome shotgun (WGS) entry which is preliminary data.</text>
</comment>
<reference evidence="7 8" key="1">
    <citation type="submission" date="2010-02" db="EMBL/GenBank/DDBJ databases">
        <authorList>
            <person name="Weinstock G."/>
            <person name="Sodergren E."/>
            <person name="Clifton S."/>
            <person name="Fulton L."/>
            <person name="Fulton B."/>
            <person name="Courtney L."/>
            <person name="Fronick C."/>
            <person name="Harrison M."/>
            <person name="Strong C."/>
            <person name="Farmer C."/>
            <person name="Delahaunty K."/>
            <person name="Markovic C."/>
            <person name="Hall O."/>
            <person name="Minx P."/>
            <person name="Tomlinson C."/>
            <person name="Mitreva M."/>
            <person name="Nelson J."/>
            <person name="Hou S."/>
            <person name="Wollam A."/>
            <person name="Pepin K.H."/>
            <person name="Johnson M."/>
            <person name="Bhonagiri V."/>
            <person name="Zhang X."/>
            <person name="Suruliraj S."/>
            <person name="Warren W."/>
            <person name="Chinwalla A."/>
            <person name="Mardis E.R."/>
            <person name="Wilson R.K."/>
        </authorList>
    </citation>
    <scope>NUCLEOTIDE SEQUENCE [LARGE SCALE GENOMIC DNA]</scope>
    <source>
        <strain evidence="7 8">DSM 2876</strain>
    </source>
</reference>
<name>D4S1G3_9FIRM</name>
<dbReference type="InterPro" id="IPR051446">
    <property type="entry name" value="HTH_trans_reg/aminotransferase"/>
</dbReference>
<dbReference type="CDD" id="cd00609">
    <property type="entry name" value="AAT_like"/>
    <property type="match status" value="1"/>
</dbReference>
<dbReference type="SMART" id="SM00345">
    <property type="entry name" value="HTH_GNTR"/>
    <property type="match status" value="1"/>
</dbReference>
<dbReference type="Gene3D" id="3.40.640.10">
    <property type="entry name" value="Type I PLP-dependent aspartate aminotransferase-like (Major domain)"/>
    <property type="match status" value="1"/>
</dbReference>
<keyword evidence="3" id="KW-0805">Transcription regulation</keyword>
<evidence type="ECO:0000256" key="4">
    <source>
        <dbReference type="ARBA" id="ARBA00023125"/>
    </source>
</evidence>
<dbReference type="CDD" id="cd07377">
    <property type="entry name" value="WHTH_GntR"/>
    <property type="match status" value="1"/>
</dbReference>
<dbReference type="PANTHER" id="PTHR46577">
    <property type="entry name" value="HTH-TYPE TRANSCRIPTIONAL REGULATORY PROTEIN GABR"/>
    <property type="match status" value="1"/>
</dbReference>